<evidence type="ECO:0000256" key="2">
    <source>
        <dbReference type="ARBA" id="ARBA00023015"/>
    </source>
</evidence>
<dbReference type="PRINTS" id="PR00065">
    <property type="entry name" value="TEADOMAIN"/>
</dbReference>
<feature type="DNA-binding region" description="TEA" evidence="5">
    <location>
        <begin position="92"/>
        <end position="170"/>
    </location>
</feature>
<dbReference type="GeneID" id="105297278"/>
<dbReference type="CTD" id="7004"/>
<dbReference type="InterPro" id="IPR000818">
    <property type="entry name" value="TEA/ATTS_dom"/>
</dbReference>
<evidence type="ECO:0000259" key="7">
    <source>
        <dbReference type="PROSITE" id="PS51088"/>
    </source>
</evidence>
<evidence type="ECO:0000256" key="5">
    <source>
        <dbReference type="PROSITE-ProRule" id="PRU00505"/>
    </source>
</evidence>
<dbReference type="GO" id="GO:0000978">
    <property type="term" value="F:RNA polymerase II cis-regulatory region sequence-specific DNA binding"/>
    <property type="evidence" value="ECO:0007669"/>
    <property type="project" value="TreeGrafter"/>
</dbReference>
<dbReference type="GO" id="GO:0035329">
    <property type="term" value="P:hippo signaling"/>
    <property type="evidence" value="ECO:0007669"/>
    <property type="project" value="TreeGrafter"/>
</dbReference>
<dbReference type="AlphaFoldDB" id="A0A6P6CTW9"/>
<dbReference type="RefSeq" id="XP_023390879.1">
    <property type="nucleotide sequence ID" value="XM_023535111.1"/>
</dbReference>
<keyword evidence="4" id="KW-0539">Nucleus</keyword>
<evidence type="ECO:0000256" key="1">
    <source>
        <dbReference type="ARBA" id="ARBA00004123"/>
    </source>
</evidence>
<evidence type="ECO:0000313" key="8">
    <source>
        <dbReference type="Proteomes" id="UP000515202"/>
    </source>
</evidence>
<evidence type="ECO:0000256" key="4">
    <source>
        <dbReference type="ARBA" id="ARBA00023242"/>
    </source>
</evidence>
<keyword evidence="3" id="KW-0804">Transcription</keyword>
<proteinExistence type="predicted"/>
<evidence type="ECO:0000313" key="9">
    <source>
        <dbReference type="RefSeq" id="XP_023390879.1"/>
    </source>
</evidence>
<accession>A0A6P6CTW9</accession>
<dbReference type="SMART" id="SM00426">
    <property type="entry name" value="TEA"/>
    <property type="match status" value="1"/>
</dbReference>
<dbReference type="PROSITE" id="PS51088">
    <property type="entry name" value="TEA_2"/>
    <property type="match status" value="1"/>
</dbReference>
<name>A0A6P6CTW9_PTEVA</name>
<gene>
    <name evidence="9" type="primary">TEAD4</name>
</gene>
<comment type="subcellular location">
    <subcellularLocation>
        <location evidence="1">Nucleus</location>
    </subcellularLocation>
</comment>
<keyword evidence="2" id="KW-0805">Transcription regulation</keyword>
<dbReference type="InterPro" id="IPR038096">
    <property type="entry name" value="TEA/ATTS_sf"/>
</dbReference>
<dbReference type="Gene3D" id="6.10.20.40">
    <property type="entry name" value="TEA/ATTS domain"/>
    <property type="match status" value="1"/>
</dbReference>
<dbReference type="Pfam" id="PF01285">
    <property type="entry name" value="TEA"/>
    <property type="match status" value="1"/>
</dbReference>
<organism evidence="8 9">
    <name type="scientific">Pteropus vampyrus</name>
    <name type="common">Large flying fox</name>
    <dbReference type="NCBI Taxonomy" id="132908"/>
    <lineage>
        <taxon>Eukaryota</taxon>
        <taxon>Metazoa</taxon>
        <taxon>Chordata</taxon>
        <taxon>Craniata</taxon>
        <taxon>Vertebrata</taxon>
        <taxon>Euteleostomi</taxon>
        <taxon>Mammalia</taxon>
        <taxon>Eutheria</taxon>
        <taxon>Laurasiatheria</taxon>
        <taxon>Chiroptera</taxon>
        <taxon>Yinpterochiroptera</taxon>
        <taxon>Pteropodoidea</taxon>
        <taxon>Pteropodidae</taxon>
        <taxon>Pteropodinae</taxon>
        <taxon>Pteropus</taxon>
    </lineage>
</organism>
<protein>
    <submittedName>
        <fullName evidence="9">Transcriptional enhancer factor TEF-3 isoform X3</fullName>
    </submittedName>
</protein>
<dbReference type="PANTHER" id="PTHR11834">
    <property type="entry name" value="TRANSCRIPTIONAL ENHANCER FACTOR TEF RELATED"/>
    <property type="match status" value="1"/>
</dbReference>
<dbReference type="InterPro" id="IPR050937">
    <property type="entry name" value="TEC1_TEAD_TF"/>
</dbReference>
<evidence type="ECO:0000256" key="3">
    <source>
        <dbReference type="ARBA" id="ARBA00023163"/>
    </source>
</evidence>
<dbReference type="GO" id="GO:0005634">
    <property type="term" value="C:nucleus"/>
    <property type="evidence" value="ECO:0007669"/>
    <property type="project" value="UniProtKB-SubCell"/>
</dbReference>
<evidence type="ECO:0000256" key="6">
    <source>
        <dbReference type="SAM" id="MobiDB-lite"/>
    </source>
</evidence>
<feature type="domain" description="TEA" evidence="7">
    <location>
        <begin position="92"/>
        <end position="170"/>
    </location>
</feature>
<dbReference type="Proteomes" id="UP000515202">
    <property type="component" value="Unplaced"/>
</dbReference>
<dbReference type="GO" id="GO:0048568">
    <property type="term" value="P:embryonic organ development"/>
    <property type="evidence" value="ECO:0007669"/>
    <property type="project" value="TreeGrafter"/>
</dbReference>
<dbReference type="PANTHER" id="PTHR11834:SF2">
    <property type="entry name" value="TRANSCRIPTIONAL ENHANCER FACTOR TEF-3"/>
    <property type="match status" value="1"/>
</dbReference>
<reference evidence="9" key="1">
    <citation type="submission" date="2025-08" db="UniProtKB">
        <authorList>
            <consortium name="RefSeq"/>
        </authorList>
    </citation>
    <scope>IDENTIFICATION</scope>
    <source>
        <tissue evidence="9">Kidney</tissue>
    </source>
</reference>
<keyword evidence="8" id="KW-1185">Reference proteome</keyword>
<sequence length="250" mass="27659">MHNLKNKQPAEPALDPVGLAPWPHCWPLAQGQMACLVAELLMLQQGKGSCGAGWGSLKKRDGSSGMSGVRVSADGGHRPPQPPQRKQHCTVGVRGTRGLPIHWASSLCQVLCHVQWLSQDSNQLVLDLLVDDVGRNELIARYIKLRTGKTRTRKQVSSHIQVLARRKAREIQAKLKGQCLPQITVGSPSRPYSLKLSSSCWSLRVVRHESHCCGVCWMLLREQVEFLPTLCSLRLAVLSPPWISHTLRAA</sequence>
<dbReference type="GO" id="GO:0000981">
    <property type="term" value="F:DNA-binding transcription factor activity, RNA polymerase II-specific"/>
    <property type="evidence" value="ECO:0007669"/>
    <property type="project" value="TreeGrafter"/>
</dbReference>
<feature type="region of interest" description="Disordered" evidence="6">
    <location>
        <begin position="57"/>
        <end position="88"/>
    </location>
</feature>
<dbReference type="GO" id="GO:0005667">
    <property type="term" value="C:transcription regulator complex"/>
    <property type="evidence" value="ECO:0007669"/>
    <property type="project" value="TreeGrafter"/>
</dbReference>
<dbReference type="PROSITE" id="PS00554">
    <property type="entry name" value="TEA_1"/>
    <property type="match status" value="1"/>
</dbReference>